<reference evidence="2" key="1">
    <citation type="journal article" date="2008" name="Science">
        <title>The Physcomitrella genome reveals evolutionary insights into the conquest of land by plants.</title>
        <authorList>
            <person name="Rensing S."/>
            <person name="Lang D."/>
            <person name="Zimmer A."/>
            <person name="Terry A."/>
            <person name="Salamov A."/>
            <person name="Shapiro H."/>
            <person name="Nishiyama T."/>
            <person name="Perroud P.-F."/>
            <person name="Lindquist E."/>
            <person name="Kamisugi Y."/>
            <person name="Tanahashi T."/>
            <person name="Sakakibara K."/>
            <person name="Fujita T."/>
            <person name="Oishi K."/>
            <person name="Shin-I T."/>
            <person name="Kuroki Y."/>
            <person name="Toyoda A."/>
            <person name="Suzuki Y."/>
            <person name="Hashimoto A."/>
            <person name="Yamaguchi K."/>
            <person name="Sugano A."/>
            <person name="Kohara Y."/>
            <person name="Fujiyama A."/>
            <person name="Anterola A."/>
            <person name="Aoki S."/>
            <person name="Ashton N."/>
            <person name="Barbazuk W.B."/>
            <person name="Barker E."/>
            <person name="Bennetzen J."/>
            <person name="Bezanilla M."/>
            <person name="Blankenship R."/>
            <person name="Cho S.H."/>
            <person name="Dutcher S."/>
            <person name="Estelle M."/>
            <person name="Fawcett J.A."/>
            <person name="Gundlach H."/>
            <person name="Hanada K."/>
            <person name="Heyl A."/>
            <person name="Hicks K.A."/>
            <person name="Hugh J."/>
            <person name="Lohr M."/>
            <person name="Mayer K."/>
            <person name="Melkozernov A."/>
            <person name="Murata T."/>
            <person name="Nelson D."/>
            <person name="Pils B."/>
            <person name="Prigge M."/>
            <person name="Reiss B."/>
            <person name="Renner T."/>
            <person name="Rombauts S."/>
            <person name="Rushton P."/>
            <person name="Sanderfoot A."/>
            <person name="Schween G."/>
            <person name="Shiu S.-H."/>
            <person name="Stueber K."/>
            <person name="Theodoulou F.L."/>
            <person name="Tu H."/>
            <person name="Van de Peer Y."/>
            <person name="Verrier P.J."/>
            <person name="Waters E."/>
            <person name="Wood A."/>
            <person name="Yang L."/>
            <person name="Cove D."/>
            <person name="Cuming A."/>
            <person name="Hasebe M."/>
            <person name="Lucas S."/>
            <person name="Mishler D.B."/>
            <person name="Reski R."/>
            <person name="Grigoriev I."/>
            <person name="Quatrano R.S."/>
            <person name="Boore J.L."/>
        </authorList>
    </citation>
    <scope>NUCLEOTIDE SEQUENCE [LARGE SCALE GENOMIC DNA]</scope>
</reference>
<feature type="region of interest" description="Disordered" evidence="1">
    <location>
        <begin position="65"/>
        <end position="86"/>
    </location>
</feature>
<feature type="compositionally biased region" description="Basic and acidic residues" evidence="1">
    <location>
        <begin position="65"/>
        <end position="77"/>
    </location>
</feature>
<gene>
    <name evidence="2" type="ORF">PHYPADRAFT_104129</name>
</gene>
<organism>
    <name type="scientific">Physcomitrium patens</name>
    <name type="common">Spreading-leaved earth moss</name>
    <name type="synonym">Physcomitrella patens</name>
    <dbReference type="NCBI Taxonomy" id="3218"/>
    <lineage>
        <taxon>Eukaryota</taxon>
        <taxon>Viridiplantae</taxon>
        <taxon>Streptophyta</taxon>
        <taxon>Embryophyta</taxon>
        <taxon>Bryophyta</taxon>
        <taxon>Bryophytina</taxon>
        <taxon>Bryopsida</taxon>
        <taxon>Funariidae</taxon>
        <taxon>Funariales</taxon>
        <taxon>Funariaceae</taxon>
        <taxon>Physcomitrium</taxon>
    </lineage>
</organism>
<dbReference type="EMBL" id="DS546725">
    <property type="protein sequence ID" value="EDQ48217.1"/>
    <property type="molecule type" value="Genomic_DNA"/>
</dbReference>
<feature type="non-terminal residue" evidence="2">
    <location>
        <position position="1"/>
    </location>
</feature>
<name>A9U7Y6_PHYPA</name>
<feature type="compositionally biased region" description="Basic and acidic residues" evidence="1">
    <location>
        <begin position="146"/>
        <end position="155"/>
    </location>
</feature>
<evidence type="ECO:0000313" key="2">
    <source>
        <dbReference type="EMBL" id="EDQ48217.1"/>
    </source>
</evidence>
<accession>A9U7Y6</accession>
<sequence length="155" mass="18001">VKVPECEISDDAAHEKWNQPCQLCRKADIDDKSAYNCRRERAERPSDRDEQRVLEQLERLHMVVDDHGEEVEQRDPEQQNQAQKDIGHQLKARIALEILEIHNHDAQYERIHDSADHALKIIFFVMAEVGPEERNVKIPHHPFAGDSEHGGCSRE</sequence>
<dbReference type="AlphaFoldDB" id="A9U7Y6"/>
<evidence type="ECO:0000256" key="1">
    <source>
        <dbReference type="SAM" id="MobiDB-lite"/>
    </source>
</evidence>
<protein>
    <submittedName>
        <fullName evidence="2">Predicted protein</fullName>
    </submittedName>
</protein>
<proteinExistence type="predicted"/>
<feature type="region of interest" description="Disordered" evidence="1">
    <location>
        <begin position="136"/>
        <end position="155"/>
    </location>
</feature>